<organism evidence="4 5">
    <name type="scientific">Mycena chlorophos</name>
    <name type="common">Agaric fungus</name>
    <name type="synonym">Agaricus chlorophos</name>
    <dbReference type="NCBI Taxonomy" id="658473"/>
    <lineage>
        <taxon>Eukaryota</taxon>
        <taxon>Fungi</taxon>
        <taxon>Dikarya</taxon>
        <taxon>Basidiomycota</taxon>
        <taxon>Agaricomycotina</taxon>
        <taxon>Agaricomycetes</taxon>
        <taxon>Agaricomycetidae</taxon>
        <taxon>Agaricales</taxon>
        <taxon>Marasmiineae</taxon>
        <taxon>Mycenaceae</taxon>
        <taxon>Mycena</taxon>
    </lineage>
</organism>
<gene>
    <name evidence="4" type="ORF">HMN09_01082500</name>
</gene>
<dbReference type="GO" id="GO:0008061">
    <property type="term" value="F:chitin binding"/>
    <property type="evidence" value="ECO:0007669"/>
    <property type="project" value="UniProtKB-KW"/>
</dbReference>
<sequence length="1187" mass="123189">MLNSVPSGSAAEILPGVALSCSLPERSSTQCFMTTVPIPMVLDPANSSTNIPTSIPASWLHCETSTTYPWTHFFTPSASTTHLRHPTLSSTLPTCAPTHPRRRPHEYEAFLAHRDKNRCTCRATLAPDSSQLVLPALRRLIAGVGALLWTFISTPLLPPTSIFPSASDFVMRLLLGALLLSVHLVAASPAGTFKDKLDAFMGDTNKAFHDALLKQLQNSRLPVPQTDVELDNLLAAAPVEALNTSTIHVDAGVIGFNLYTTDNLPTDPAPSSTCASALTASINCNSTVSTLGIGTVLDDAELTSVCTSTCTSSLASYRANVVSACKGYAMILDPTTNVSYAPTLTVDYIGGPYNVQCLKDSSTGKFCSDIIDGYDATNGITSLPTAELCSFCTLSILNTTLLSPVLYSSSLETTYDAIAKTCGVAQFNPALVSSPVVSSGSAPFGVNGSSSEVAQCEALGRNITVSAATSCEAVAAANSVSFYDVYISNSLPSTNCTVLANTEVCLPQACKTYTVATNDTCAGIAAASNITSTQLLSYNPNLGSACQSIGSAVGTIVCVSPHGGFPNVSTSDGVGDPNGPATALAPVPTPTASGSTAACGEWAVAVLGDFCSTFALRYGITVADLYTINPEINANCTNLLAGYYYCVEPYPPLATVTGTTLPPAGVNYSTISVYSYTLPPPVTTGTMATEILTPGGVPAPTNVAPGTRTAACNYYYNISSGDTIESISNISDVSTSDLLTWNPELSSGLPEVGLALCIIFPTGNWTIFPVTPPANVYPNATADCADYYTVELGDTCGTVTAVQSIPQTVFLELNPGVTCGGIEAGVAYCDFPLTPFAPGAPGNVATGTLTNCTTYYTVASGDTCTSIDEKYNTSLTDLLRWNSALTAACTTIELGEAYCVTGGGNACPKVYTVVSNDSCGVIESKFNITLNDILAWNPFLDSSCALQVGENICTLKNCTEYYTIASGNTCTSVDETYNIALADLLRWNTGLTAACTTIELGEAYCVAGGGDACTKIYTVVSGDSCAAIESKFDVTLSQILALNPFLDSSCALQLGENICVAGVPTGSSSPTGPPANLATGSLKNCTTYYTVASGDTCTSVDAKYDTALADLLRWNTGLTAACTTIELGEAYCVQGGGNACTKVYTVVSGDSCPAIESKFGITMAQILSMNPWLTSSCALQVGQTLCV</sequence>
<feature type="domain" description="LysM" evidence="3">
    <location>
        <begin position="714"/>
        <end position="758"/>
    </location>
</feature>
<feature type="domain" description="LysM" evidence="3">
    <location>
        <begin position="786"/>
        <end position="830"/>
    </location>
</feature>
<feature type="domain" description="LysM" evidence="3">
    <location>
        <begin position="601"/>
        <end position="647"/>
    </location>
</feature>
<proteinExistence type="predicted"/>
<evidence type="ECO:0000256" key="1">
    <source>
        <dbReference type="ARBA" id="ARBA00022669"/>
    </source>
</evidence>
<dbReference type="AlphaFoldDB" id="A0A8H6SC55"/>
<feature type="domain" description="LysM" evidence="3">
    <location>
        <begin position="909"/>
        <end position="954"/>
    </location>
</feature>
<keyword evidence="1" id="KW-0147">Chitin-binding</keyword>
<evidence type="ECO:0000313" key="4">
    <source>
        <dbReference type="EMBL" id="KAF7296728.1"/>
    </source>
</evidence>
<comment type="caution">
    <text evidence="4">The sequence shown here is derived from an EMBL/GenBank/DDBJ whole genome shotgun (WGS) entry which is preliminary data.</text>
</comment>
<evidence type="ECO:0000313" key="5">
    <source>
        <dbReference type="Proteomes" id="UP000613580"/>
    </source>
</evidence>
<evidence type="ECO:0000259" key="3">
    <source>
        <dbReference type="PROSITE" id="PS51782"/>
    </source>
</evidence>
<feature type="domain" description="LysM" evidence="3">
    <location>
        <begin position="854"/>
        <end position="900"/>
    </location>
</feature>
<dbReference type="InterPro" id="IPR052210">
    <property type="entry name" value="LysM1-like"/>
</dbReference>
<dbReference type="EMBL" id="JACAZE010000016">
    <property type="protein sequence ID" value="KAF7296728.1"/>
    <property type="molecule type" value="Genomic_DNA"/>
</dbReference>
<dbReference type="SUPFAM" id="SSF54106">
    <property type="entry name" value="LysM domain"/>
    <property type="match status" value="7"/>
</dbReference>
<dbReference type="InterPro" id="IPR036779">
    <property type="entry name" value="LysM_dom_sf"/>
</dbReference>
<dbReference type="InterPro" id="IPR018392">
    <property type="entry name" value="LysM"/>
</dbReference>
<keyword evidence="5" id="KW-1185">Reference proteome</keyword>
<feature type="domain" description="LysM" evidence="3">
    <location>
        <begin position="960"/>
        <end position="1006"/>
    </location>
</feature>
<dbReference type="Pfam" id="PF01476">
    <property type="entry name" value="LysM"/>
    <property type="match status" value="9"/>
</dbReference>
<dbReference type="OrthoDB" id="5985073at2759"/>
<dbReference type="CDD" id="cd00118">
    <property type="entry name" value="LysM"/>
    <property type="match status" value="8"/>
</dbReference>
<dbReference type="Proteomes" id="UP000613580">
    <property type="component" value="Unassembled WGS sequence"/>
</dbReference>
<dbReference type="SMART" id="SM00257">
    <property type="entry name" value="LysM"/>
    <property type="match status" value="10"/>
</dbReference>
<name>A0A8H6SC55_MYCCL</name>
<evidence type="ECO:0000256" key="2">
    <source>
        <dbReference type="ARBA" id="ARBA00023026"/>
    </source>
</evidence>
<accession>A0A8H6SC55</accession>
<dbReference type="PROSITE" id="PS51782">
    <property type="entry name" value="LYSM"/>
    <property type="match status" value="10"/>
</dbReference>
<protein>
    <recommendedName>
        <fullName evidence="3">LysM domain-containing protein</fullName>
    </recommendedName>
</protein>
<feature type="domain" description="LysM" evidence="3">
    <location>
        <begin position="511"/>
        <end position="559"/>
    </location>
</feature>
<reference evidence="4" key="1">
    <citation type="submission" date="2020-05" db="EMBL/GenBank/DDBJ databases">
        <title>Mycena genomes resolve the evolution of fungal bioluminescence.</title>
        <authorList>
            <person name="Tsai I.J."/>
        </authorList>
    </citation>
    <scope>NUCLEOTIDE SEQUENCE</scope>
    <source>
        <strain evidence="4">110903Hualien_Pintung</strain>
    </source>
</reference>
<keyword evidence="2" id="KW-0843">Virulence</keyword>
<dbReference type="Gene3D" id="3.10.350.10">
    <property type="entry name" value="LysM domain"/>
    <property type="match status" value="10"/>
</dbReference>
<feature type="domain" description="LysM" evidence="3">
    <location>
        <begin position="1142"/>
        <end position="1187"/>
    </location>
</feature>
<dbReference type="PANTHER" id="PTHR34997:SF16">
    <property type="entry name" value="LYSM DOMAIN-CONTAINING PROTEIN"/>
    <property type="match status" value="1"/>
</dbReference>
<dbReference type="PANTHER" id="PTHR34997">
    <property type="entry name" value="AM15"/>
    <property type="match status" value="1"/>
</dbReference>
<feature type="domain" description="LysM" evidence="3">
    <location>
        <begin position="1015"/>
        <end position="1060"/>
    </location>
</feature>
<feature type="domain" description="LysM" evidence="3">
    <location>
        <begin position="1087"/>
        <end position="1133"/>
    </location>
</feature>